<keyword evidence="5" id="KW-0223">Dioxygenase</keyword>
<dbReference type="InterPro" id="IPR037151">
    <property type="entry name" value="AlkB-like_sf"/>
</dbReference>
<evidence type="ECO:0000256" key="7">
    <source>
        <dbReference type="ARBA" id="ARBA00023004"/>
    </source>
</evidence>
<dbReference type="PANTHER" id="PTHR46030">
    <property type="entry name" value="ALPHA-KETOGLUTARATE-DEPENDENT DIOXYGENASE ALKB HOMOLOG 6"/>
    <property type="match status" value="1"/>
</dbReference>
<evidence type="ECO:0000256" key="5">
    <source>
        <dbReference type="ARBA" id="ARBA00022964"/>
    </source>
</evidence>
<gene>
    <name evidence="12" type="ORF">PRK78_000757</name>
</gene>
<comment type="subcellular location">
    <subcellularLocation>
        <location evidence="1">Nucleus</location>
    </subcellularLocation>
</comment>
<evidence type="ECO:0000256" key="1">
    <source>
        <dbReference type="ARBA" id="ARBA00004123"/>
    </source>
</evidence>
<evidence type="ECO:0000256" key="9">
    <source>
        <dbReference type="RuleBase" id="RU003682"/>
    </source>
</evidence>
<dbReference type="Gene3D" id="2.60.120.590">
    <property type="entry name" value="Alpha-ketoglutarate-dependent dioxygenase AlkB-like"/>
    <property type="match status" value="1"/>
</dbReference>
<keyword evidence="6 9" id="KW-0560">Oxidoreductase</keyword>
<comment type="similarity">
    <text evidence="9">Belongs to the iron/ascorbate-dependent oxidoreductase family.</text>
</comment>
<feature type="domain" description="Helicase C-terminal" evidence="10">
    <location>
        <begin position="18"/>
        <end position="165"/>
    </location>
</feature>
<dbReference type="Pfam" id="PF00271">
    <property type="entry name" value="Helicase_C"/>
    <property type="match status" value="1"/>
</dbReference>
<dbReference type="GO" id="GO:0046872">
    <property type="term" value="F:metal ion binding"/>
    <property type="evidence" value="ECO:0007669"/>
    <property type="project" value="UniProtKB-KW"/>
</dbReference>
<reference evidence="12" key="1">
    <citation type="submission" date="2023-03" db="EMBL/GenBank/DDBJ databases">
        <title>Emydomyces testavorans Genome Sequence.</title>
        <authorList>
            <person name="Hoyer L."/>
        </authorList>
    </citation>
    <scope>NUCLEOTIDE SEQUENCE</scope>
    <source>
        <strain evidence="12">16-2883</strain>
    </source>
</reference>
<dbReference type="AlphaFoldDB" id="A0AAF0DBN9"/>
<evidence type="ECO:0000259" key="10">
    <source>
        <dbReference type="PROSITE" id="PS51194"/>
    </source>
</evidence>
<dbReference type="SUPFAM" id="SSF51197">
    <property type="entry name" value="Clavaminate synthase-like"/>
    <property type="match status" value="1"/>
</dbReference>
<dbReference type="GO" id="GO:0051213">
    <property type="term" value="F:dioxygenase activity"/>
    <property type="evidence" value="ECO:0007669"/>
    <property type="project" value="UniProtKB-KW"/>
</dbReference>
<dbReference type="InterPro" id="IPR005123">
    <property type="entry name" value="Oxoglu/Fe-dep_dioxygenase_dom"/>
</dbReference>
<accession>A0AAF0DBN9</accession>
<keyword evidence="13" id="KW-1185">Reference proteome</keyword>
<keyword evidence="3 9" id="KW-0479">Metal-binding</keyword>
<evidence type="ECO:0000256" key="2">
    <source>
        <dbReference type="ARBA" id="ARBA00007879"/>
    </source>
</evidence>
<dbReference type="PROSITE" id="PS51471">
    <property type="entry name" value="FE2OG_OXY"/>
    <property type="match status" value="1"/>
</dbReference>
<name>A0AAF0DBN9_9EURO</name>
<organism evidence="12 13">
    <name type="scientific">Emydomyces testavorans</name>
    <dbReference type="NCBI Taxonomy" id="2070801"/>
    <lineage>
        <taxon>Eukaryota</taxon>
        <taxon>Fungi</taxon>
        <taxon>Dikarya</taxon>
        <taxon>Ascomycota</taxon>
        <taxon>Pezizomycotina</taxon>
        <taxon>Eurotiomycetes</taxon>
        <taxon>Eurotiomycetidae</taxon>
        <taxon>Onygenales</taxon>
        <taxon>Nannizziopsiaceae</taxon>
        <taxon>Emydomyces</taxon>
    </lineage>
</organism>
<evidence type="ECO:0000313" key="13">
    <source>
        <dbReference type="Proteomes" id="UP001219355"/>
    </source>
</evidence>
<evidence type="ECO:0000256" key="4">
    <source>
        <dbReference type="ARBA" id="ARBA00022801"/>
    </source>
</evidence>
<dbReference type="SMART" id="SM00490">
    <property type="entry name" value="HELICc"/>
    <property type="match status" value="1"/>
</dbReference>
<dbReference type="Gene3D" id="3.40.50.300">
    <property type="entry name" value="P-loop containing nucleotide triphosphate hydrolases"/>
    <property type="match status" value="1"/>
</dbReference>
<dbReference type="EMBL" id="CP120627">
    <property type="protein sequence ID" value="WEW55328.1"/>
    <property type="molecule type" value="Genomic_DNA"/>
</dbReference>
<protein>
    <recommendedName>
        <fullName evidence="14">Fe2OG dioxygenase domain-containing protein</fullName>
    </recommendedName>
</protein>
<evidence type="ECO:0000313" key="12">
    <source>
        <dbReference type="EMBL" id="WEW55328.1"/>
    </source>
</evidence>
<evidence type="ECO:0008006" key="14">
    <source>
        <dbReference type="Google" id="ProtNLM"/>
    </source>
</evidence>
<dbReference type="CDD" id="cd18793">
    <property type="entry name" value="SF2_C_SNF"/>
    <property type="match status" value="1"/>
</dbReference>
<feature type="domain" description="Fe2OG dioxygenase" evidence="11">
    <location>
        <begin position="236"/>
        <end position="374"/>
    </location>
</feature>
<dbReference type="PROSITE" id="PS51194">
    <property type="entry name" value="HELICASE_CTER"/>
    <property type="match status" value="1"/>
</dbReference>
<evidence type="ECO:0000256" key="8">
    <source>
        <dbReference type="ARBA" id="ARBA00023242"/>
    </source>
</evidence>
<evidence type="ECO:0000256" key="3">
    <source>
        <dbReference type="ARBA" id="ARBA00022723"/>
    </source>
</evidence>
<keyword evidence="8" id="KW-0539">Nucleus</keyword>
<dbReference type="GO" id="GO:0005634">
    <property type="term" value="C:nucleus"/>
    <property type="evidence" value="ECO:0007669"/>
    <property type="project" value="UniProtKB-SubCell"/>
</dbReference>
<keyword evidence="7 9" id="KW-0408">Iron</keyword>
<dbReference type="PANTHER" id="PTHR46030:SF1">
    <property type="entry name" value="ALPHA-KETOGLUTARATE-DEPENDENT DIOXYGENASE ALKB HOMOLOG 6"/>
    <property type="match status" value="1"/>
</dbReference>
<evidence type="ECO:0000259" key="11">
    <source>
        <dbReference type="PROSITE" id="PS51471"/>
    </source>
</evidence>
<dbReference type="InterPro" id="IPR049730">
    <property type="entry name" value="SNF2/RAD54-like_C"/>
</dbReference>
<comment type="similarity">
    <text evidence="2">Belongs to the alkB family.</text>
</comment>
<dbReference type="GO" id="GO:0016787">
    <property type="term" value="F:hydrolase activity"/>
    <property type="evidence" value="ECO:0007669"/>
    <property type="project" value="UniProtKB-KW"/>
</dbReference>
<proteinExistence type="inferred from homology"/>
<keyword evidence="4" id="KW-0378">Hydrolase</keyword>
<dbReference type="Proteomes" id="UP001219355">
    <property type="component" value="Chromosome 1"/>
</dbReference>
<dbReference type="InterPro" id="IPR032862">
    <property type="entry name" value="ALKBH6"/>
</dbReference>
<dbReference type="InterPro" id="IPR001650">
    <property type="entry name" value="Helicase_C-like"/>
</dbReference>
<sequence length="389" mass="44422">MAYFLAAACPKLSFLARILRDVVIRDGAKVNVVFQWPATFWQARMFVEHLSLRAHLLHAGLKPDERKAIEDDWENKDSPVKVLLSTFVTGSTGINLHHACSRMVIMETPANVNTLLQTIGRLHRVGQTEPLTGATCRNLKFTKVKSKQHRIKLLPESAYYIPEFITPEEEEQLLNKITSVPLPRWTHLSRRRLQTWPSALTKSDTLLESPLPDWLISPVVTRFKILDVFSASPHRAPNHVLINEYQPGQGIMPHEDGAAYYPIVATVSIAAPIILDIYEKNSDSQPTMFMTNVNSETVTSRAPRYRILQEPRSLLITTRDLYTDYMHGIAERTSDDDLGPESICNWDQLGDKSPFEEGNYKRQIRISLTYRDVCRVSKLGNTMKFLNRR</sequence>
<evidence type="ECO:0000256" key="6">
    <source>
        <dbReference type="ARBA" id="ARBA00023002"/>
    </source>
</evidence>
<dbReference type="SUPFAM" id="SSF52540">
    <property type="entry name" value="P-loop containing nucleoside triphosphate hydrolases"/>
    <property type="match status" value="1"/>
</dbReference>
<dbReference type="InterPro" id="IPR027417">
    <property type="entry name" value="P-loop_NTPase"/>
</dbReference>